<comment type="caution">
    <text evidence="2">The sequence shown here is derived from an EMBL/GenBank/DDBJ whole genome shotgun (WGS) entry which is preliminary data.</text>
</comment>
<reference evidence="2 3" key="1">
    <citation type="journal article" date="2011" name="J. Bacteriol.">
        <title>Draft genome sequence of the marine bacterium Streptomyces griseoaurantiacus M045, which produces novel manumycin-type antibiotics with a pABA core component.</title>
        <authorList>
            <person name="Li F."/>
            <person name="Jiang P."/>
            <person name="Zheng H."/>
            <person name="Wang S."/>
            <person name="Zhao G."/>
            <person name="Qin S."/>
            <person name="Liu Z."/>
        </authorList>
    </citation>
    <scope>NUCLEOTIDE SEQUENCE [LARGE SCALE GENOMIC DNA]</scope>
    <source>
        <strain evidence="2 3">M045</strain>
    </source>
</reference>
<proteinExistence type="predicted"/>
<evidence type="ECO:0000313" key="3">
    <source>
        <dbReference type="Proteomes" id="UP000003022"/>
    </source>
</evidence>
<protein>
    <submittedName>
        <fullName evidence="2">Uncharacterized protein</fullName>
    </submittedName>
</protein>
<feature type="region of interest" description="Disordered" evidence="1">
    <location>
        <begin position="1"/>
        <end position="83"/>
    </location>
</feature>
<dbReference type="Proteomes" id="UP000003022">
    <property type="component" value="Unassembled WGS sequence"/>
</dbReference>
<name>F3NJW5_9ACTN</name>
<evidence type="ECO:0000313" key="2">
    <source>
        <dbReference type="EMBL" id="EGG46376.1"/>
    </source>
</evidence>
<gene>
    <name evidence="2" type="ORF">SGM_3429</name>
</gene>
<feature type="compositionally biased region" description="Low complexity" evidence="1">
    <location>
        <begin position="1"/>
        <end position="12"/>
    </location>
</feature>
<sequence length="120" mass="12168">MTEGAIPGTARRGAARRRPGPRAGCAGAGALSRASRASGAGRAAGTGAAGTRGSPRTAPGERKQRCGHARPGSPRSSTHRRMRCEVMCPECRERGGAGAPHFPPGAVRGRDPGGTRAGFR</sequence>
<evidence type="ECO:0000256" key="1">
    <source>
        <dbReference type="SAM" id="MobiDB-lite"/>
    </source>
</evidence>
<feature type="region of interest" description="Disordered" evidence="1">
    <location>
        <begin position="95"/>
        <end position="120"/>
    </location>
</feature>
<feature type="compositionally biased region" description="Low complexity" evidence="1">
    <location>
        <begin position="21"/>
        <end position="41"/>
    </location>
</feature>
<dbReference type="EMBL" id="AEYX01000037">
    <property type="protein sequence ID" value="EGG46376.1"/>
    <property type="molecule type" value="Genomic_DNA"/>
</dbReference>
<keyword evidence="3" id="KW-1185">Reference proteome</keyword>
<organism evidence="2 3">
    <name type="scientific">Streptomyces griseoaurantiacus M045</name>
    <dbReference type="NCBI Taxonomy" id="996637"/>
    <lineage>
        <taxon>Bacteria</taxon>
        <taxon>Bacillati</taxon>
        <taxon>Actinomycetota</taxon>
        <taxon>Actinomycetes</taxon>
        <taxon>Kitasatosporales</taxon>
        <taxon>Streptomycetaceae</taxon>
        <taxon>Streptomyces</taxon>
        <taxon>Streptomyces aurantiacus group</taxon>
    </lineage>
</organism>
<dbReference type="STRING" id="996637.SGM_3429"/>
<dbReference type="AlphaFoldDB" id="F3NJW5"/>
<accession>F3NJW5</accession>